<protein>
    <recommendedName>
        <fullName evidence="4">Peptidase A1 domain-containing protein</fullName>
    </recommendedName>
</protein>
<dbReference type="PANTHER" id="PTHR47966:SF13">
    <property type="entry name" value="CHYMOSIN"/>
    <property type="match status" value="1"/>
</dbReference>
<keyword evidence="3" id="KW-0378">Hydrolase</keyword>
<dbReference type="InterPro" id="IPR033121">
    <property type="entry name" value="PEPTIDASE_A1"/>
</dbReference>
<dbReference type="EMBL" id="CABDUW010000442">
    <property type="protein sequence ID" value="VTJ68782.1"/>
    <property type="molecule type" value="Genomic_DNA"/>
</dbReference>
<keyword evidence="2" id="KW-0645">Protease</keyword>
<gene>
    <name evidence="5" type="ORF">GHT09_005806</name>
    <name evidence="6" type="ORF">MONAX_5E009377</name>
</gene>
<name>A0A5E4BJI3_MARMO</name>
<dbReference type="SUPFAM" id="SSF50630">
    <property type="entry name" value="Acid proteases"/>
    <property type="match status" value="1"/>
</dbReference>
<evidence type="ECO:0000313" key="7">
    <source>
        <dbReference type="Proteomes" id="UP000335636"/>
    </source>
</evidence>
<feature type="domain" description="Peptidase A1" evidence="4">
    <location>
        <begin position="39"/>
        <end position="113"/>
    </location>
</feature>
<dbReference type="Pfam" id="PF00026">
    <property type="entry name" value="Asp"/>
    <property type="match status" value="1"/>
</dbReference>
<dbReference type="InterPro" id="IPR021109">
    <property type="entry name" value="Peptidase_aspartic_dom_sf"/>
</dbReference>
<accession>A0A5E4BJI3</accession>
<evidence type="ECO:0000313" key="6">
    <source>
        <dbReference type="EMBL" id="VTJ68782.1"/>
    </source>
</evidence>
<sequence length="171" mass="19079">MFSKRTQGMVDERSAFVRFRLSAALRRRDSLVKVIMTFLQVSDLVDPHQTVGLSTQEPGDIFTYSEFDGILGLAYPALASEGSVPVFDNMMNRHLLAQDLFSVYMSRKETGLGRDSHVGAVAEPDLELGAPAPRPVILLPVMIQLNSAQDGWQLEEKEVTSRRRGWVAEAR</sequence>
<evidence type="ECO:0000313" key="5">
    <source>
        <dbReference type="EMBL" id="KAF7482879.1"/>
    </source>
</evidence>
<dbReference type="EMBL" id="WJEC01000507">
    <property type="protein sequence ID" value="KAF7482879.1"/>
    <property type="molecule type" value="Genomic_DNA"/>
</dbReference>
<evidence type="ECO:0000256" key="3">
    <source>
        <dbReference type="ARBA" id="ARBA00022750"/>
    </source>
</evidence>
<proteinExistence type="inferred from homology"/>
<dbReference type="Proteomes" id="UP000335636">
    <property type="component" value="Unassembled WGS sequence"/>
</dbReference>
<dbReference type="PANTHER" id="PTHR47966">
    <property type="entry name" value="BETA-SITE APP-CLEAVING ENZYME, ISOFORM A-RELATED"/>
    <property type="match status" value="1"/>
</dbReference>
<comment type="similarity">
    <text evidence="1">Belongs to the peptidase A1 family.</text>
</comment>
<reference evidence="5" key="2">
    <citation type="submission" date="2020-08" db="EMBL/GenBank/DDBJ databases">
        <authorList>
            <person name="Shumante A."/>
            <person name="Zimin A.V."/>
            <person name="Puiu D."/>
            <person name="Salzberg S.L."/>
        </authorList>
    </citation>
    <scope>NUCLEOTIDE SEQUENCE</scope>
    <source>
        <strain evidence="5">WC2-LM</strain>
        <tissue evidence="5">Liver</tissue>
    </source>
</reference>
<dbReference type="GO" id="GO:0004190">
    <property type="term" value="F:aspartic-type endopeptidase activity"/>
    <property type="evidence" value="ECO:0007669"/>
    <property type="project" value="UniProtKB-KW"/>
</dbReference>
<dbReference type="AlphaFoldDB" id="A0A5E4BJI3"/>
<keyword evidence="3" id="KW-0064">Aspartyl protease</keyword>
<evidence type="ECO:0000256" key="1">
    <source>
        <dbReference type="ARBA" id="ARBA00007447"/>
    </source>
</evidence>
<evidence type="ECO:0000256" key="2">
    <source>
        <dbReference type="ARBA" id="ARBA00022670"/>
    </source>
</evidence>
<dbReference type="Gene3D" id="2.40.70.10">
    <property type="entry name" value="Acid Proteases"/>
    <property type="match status" value="1"/>
</dbReference>
<evidence type="ECO:0000259" key="4">
    <source>
        <dbReference type="Pfam" id="PF00026"/>
    </source>
</evidence>
<dbReference type="Proteomes" id="UP000662637">
    <property type="component" value="Unassembled WGS sequence"/>
</dbReference>
<keyword evidence="7" id="KW-1185">Reference proteome</keyword>
<organism evidence="6 7">
    <name type="scientific">Marmota monax</name>
    <name type="common">Woodchuck</name>
    <dbReference type="NCBI Taxonomy" id="9995"/>
    <lineage>
        <taxon>Eukaryota</taxon>
        <taxon>Metazoa</taxon>
        <taxon>Chordata</taxon>
        <taxon>Craniata</taxon>
        <taxon>Vertebrata</taxon>
        <taxon>Euteleostomi</taxon>
        <taxon>Mammalia</taxon>
        <taxon>Eutheria</taxon>
        <taxon>Euarchontoglires</taxon>
        <taxon>Glires</taxon>
        <taxon>Rodentia</taxon>
        <taxon>Sciuromorpha</taxon>
        <taxon>Sciuridae</taxon>
        <taxon>Xerinae</taxon>
        <taxon>Marmotini</taxon>
        <taxon>Marmota</taxon>
    </lineage>
</organism>
<dbReference type="GO" id="GO:0006508">
    <property type="term" value="P:proteolysis"/>
    <property type="evidence" value="ECO:0007669"/>
    <property type="project" value="UniProtKB-KW"/>
</dbReference>
<dbReference type="InterPro" id="IPR001461">
    <property type="entry name" value="Aspartic_peptidase_A1"/>
</dbReference>
<reference evidence="6 7" key="1">
    <citation type="submission" date="2019-04" db="EMBL/GenBank/DDBJ databases">
        <authorList>
            <person name="Alioto T."/>
            <person name="Alioto T."/>
        </authorList>
    </citation>
    <scope>NUCLEOTIDE SEQUENCE [LARGE SCALE GENOMIC DNA]</scope>
</reference>